<gene>
    <name evidence="2" type="ordered locus">Sulac_1847</name>
</gene>
<reference evidence="2 3" key="2">
    <citation type="journal article" date="2012" name="Stand. Genomic Sci.">
        <title>Complete genome sequence of the moderately thermophilic mineral-sulfide-oxidizing firmicute Sulfobacillus acidophilus type strain (NAL(T)).</title>
        <authorList>
            <person name="Anderson I."/>
            <person name="Chertkov O."/>
            <person name="Chen A."/>
            <person name="Saunders E."/>
            <person name="Lapidus A."/>
            <person name="Nolan M."/>
            <person name="Lucas S."/>
            <person name="Hammon N."/>
            <person name="Deshpande S."/>
            <person name="Cheng J.F."/>
            <person name="Han C."/>
            <person name="Tapia R."/>
            <person name="Goodwin L.A."/>
            <person name="Pitluck S."/>
            <person name="Liolios K."/>
            <person name="Pagani I."/>
            <person name="Ivanova N."/>
            <person name="Mikhailova N."/>
            <person name="Pati A."/>
            <person name="Palaniappan K."/>
            <person name="Land M."/>
            <person name="Pan C."/>
            <person name="Rohde M."/>
            <person name="Pukall R."/>
            <person name="Goker M."/>
            <person name="Detter J.C."/>
            <person name="Woyke T."/>
            <person name="Bristow J."/>
            <person name="Eisen J.A."/>
            <person name="Markowitz V."/>
            <person name="Hugenholtz P."/>
            <person name="Kyrpides N.C."/>
            <person name="Klenk H.P."/>
            <person name="Mavromatis K."/>
        </authorList>
    </citation>
    <scope>NUCLEOTIDE SEQUENCE [LARGE SCALE GENOMIC DNA]</scope>
    <source>
        <strain evidence="3">ATCC 700253 / DSM 10332 / NAL</strain>
    </source>
</reference>
<name>G8U0N7_SULAD</name>
<dbReference type="AlphaFoldDB" id="G8U0N7"/>
<dbReference type="Proteomes" id="UP000005439">
    <property type="component" value="Chromosome"/>
</dbReference>
<keyword evidence="1" id="KW-0472">Membrane</keyword>
<dbReference type="KEGG" id="sap:Sulac_1847"/>
<keyword evidence="1" id="KW-0812">Transmembrane</keyword>
<organism evidence="2 3">
    <name type="scientific">Sulfobacillus acidophilus (strain ATCC 700253 / DSM 10332 / NAL)</name>
    <dbReference type="NCBI Taxonomy" id="679936"/>
    <lineage>
        <taxon>Bacteria</taxon>
        <taxon>Bacillati</taxon>
        <taxon>Bacillota</taxon>
        <taxon>Clostridia</taxon>
        <taxon>Eubacteriales</taxon>
        <taxon>Clostridiales Family XVII. Incertae Sedis</taxon>
        <taxon>Sulfobacillus</taxon>
    </lineage>
</organism>
<reference evidence="3" key="1">
    <citation type="submission" date="2011-12" db="EMBL/GenBank/DDBJ databases">
        <title>The complete genome of chromosome of Sulfobacillus acidophilus DSM 10332.</title>
        <authorList>
            <person name="Lucas S."/>
            <person name="Han J."/>
            <person name="Lapidus A."/>
            <person name="Bruce D."/>
            <person name="Goodwin L."/>
            <person name="Pitluck S."/>
            <person name="Peters L."/>
            <person name="Kyrpides N."/>
            <person name="Mavromatis K."/>
            <person name="Ivanova N."/>
            <person name="Mikhailova N."/>
            <person name="Chertkov O."/>
            <person name="Saunders E."/>
            <person name="Detter J.C."/>
            <person name="Tapia R."/>
            <person name="Han C."/>
            <person name="Land M."/>
            <person name="Hauser L."/>
            <person name="Markowitz V."/>
            <person name="Cheng J.-F."/>
            <person name="Hugenholtz P."/>
            <person name="Woyke T."/>
            <person name="Wu D."/>
            <person name="Pukall R."/>
            <person name="Gehrich-Schroeter G."/>
            <person name="Schneider S."/>
            <person name="Klenk H.-P."/>
            <person name="Eisen J.A."/>
        </authorList>
    </citation>
    <scope>NUCLEOTIDE SEQUENCE [LARGE SCALE GENOMIC DNA]</scope>
    <source>
        <strain evidence="3">ATCC 700253 / DSM 10332 / NAL</strain>
    </source>
</reference>
<protein>
    <submittedName>
        <fullName evidence="2">Uncharacterized protein</fullName>
    </submittedName>
</protein>
<keyword evidence="1" id="KW-1133">Transmembrane helix</keyword>
<dbReference type="EMBL" id="CP003179">
    <property type="protein sequence ID" value="AEW05340.1"/>
    <property type="molecule type" value="Genomic_DNA"/>
</dbReference>
<evidence type="ECO:0000313" key="3">
    <source>
        <dbReference type="Proteomes" id="UP000005439"/>
    </source>
</evidence>
<dbReference type="HOGENOM" id="CLU_1864108_0_0_9"/>
<dbReference type="PATRIC" id="fig|679936.5.peg.1913"/>
<proteinExistence type="predicted"/>
<feature type="transmembrane region" description="Helical" evidence="1">
    <location>
        <begin position="6"/>
        <end position="22"/>
    </location>
</feature>
<feature type="transmembrane region" description="Helical" evidence="1">
    <location>
        <begin position="43"/>
        <end position="67"/>
    </location>
</feature>
<accession>G8U0N7</accession>
<evidence type="ECO:0000313" key="2">
    <source>
        <dbReference type="EMBL" id="AEW05340.1"/>
    </source>
</evidence>
<keyword evidence="3" id="KW-1185">Reference proteome</keyword>
<sequence length="137" mass="14684">MSHHGILFWWTAGGLVLTLEAVRSLWKSRRGISAWSKSLDAGLALLSLWLTGGSLAAGMSGYLAGFLLPWAIPGQGITRLIEPLEPILLGAVGLRSLAVVVFGPVYEHGPLTLWMIPWLLAGEAIRLYAADEAIPAK</sequence>
<evidence type="ECO:0000256" key="1">
    <source>
        <dbReference type="SAM" id="Phobius"/>
    </source>
</evidence>